<feature type="compositionally biased region" description="Pro residues" evidence="1">
    <location>
        <begin position="144"/>
        <end position="155"/>
    </location>
</feature>
<organism evidence="2 3">
    <name type="scientific">Micavibrio aeruginosavorus</name>
    <dbReference type="NCBI Taxonomy" id="349221"/>
    <lineage>
        <taxon>Bacteria</taxon>
        <taxon>Pseudomonadati</taxon>
        <taxon>Bdellovibrionota</taxon>
        <taxon>Bdellovibrionia</taxon>
        <taxon>Bdellovibrionales</taxon>
        <taxon>Pseudobdellovibrionaceae</taxon>
        <taxon>Micavibrio</taxon>
    </lineage>
</organism>
<gene>
    <name evidence="2" type="ORF">DI551_01930</name>
</gene>
<feature type="compositionally biased region" description="Low complexity" evidence="1">
    <location>
        <begin position="208"/>
        <end position="232"/>
    </location>
</feature>
<protein>
    <recommendedName>
        <fullName evidence="4">AMIN domain-containing protein</fullName>
    </recommendedName>
</protein>
<name>A0A2W5N426_9BACT</name>
<accession>A0A2W5N426</accession>
<feature type="region of interest" description="Disordered" evidence="1">
    <location>
        <begin position="121"/>
        <end position="232"/>
    </location>
</feature>
<evidence type="ECO:0000313" key="2">
    <source>
        <dbReference type="EMBL" id="PZQ48271.1"/>
    </source>
</evidence>
<feature type="compositionally biased region" description="Polar residues" evidence="1">
    <location>
        <begin position="167"/>
        <end position="181"/>
    </location>
</feature>
<evidence type="ECO:0008006" key="4">
    <source>
        <dbReference type="Google" id="ProtNLM"/>
    </source>
</evidence>
<dbReference type="EMBL" id="QFQB01000006">
    <property type="protein sequence ID" value="PZQ48271.1"/>
    <property type="molecule type" value="Genomic_DNA"/>
</dbReference>
<feature type="compositionally biased region" description="Polar residues" evidence="1">
    <location>
        <begin position="192"/>
        <end position="204"/>
    </location>
</feature>
<sequence>MLCAFLLSGCGESMPRGYNGSESSDTLKPIAAPPGSDQSPPLPGTTGAAKTPDGLPALNAKGANTHLFSQKISDEADRLDRLENAVQELRNDFDAMAPAIVRLVAIEGDIQNLIKQLEVLTGNPSSMPSDITPIDSATLDEPSMPLPVPSAPPTPMDSERDGVAQPEISSTPAISTQSAPAQETIAPIGAVSPTTAPKATQPVATTGPPDATQAPLPAPATSAPPEAAPAKPGGAVVSAIRIGEHPGKIRIVLDLSSKTDFAVDLDSAEKILVVELPHAGWTAPATKTYGADQKLLSSYRTEGLGDDGSMLIFQLKANSSITYKGVMQDTGAASSRIVIDLTTP</sequence>
<proteinExistence type="predicted"/>
<evidence type="ECO:0000313" key="3">
    <source>
        <dbReference type="Proteomes" id="UP000249417"/>
    </source>
</evidence>
<evidence type="ECO:0000256" key="1">
    <source>
        <dbReference type="SAM" id="MobiDB-lite"/>
    </source>
</evidence>
<dbReference type="AlphaFoldDB" id="A0A2W5N426"/>
<reference evidence="2 3" key="1">
    <citation type="submission" date="2017-08" db="EMBL/GenBank/DDBJ databases">
        <title>Infants hospitalized years apart are colonized by the same room-sourced microbial strains.</title>
        <authorList>
            <person name="Brooks B."/>
            <person name="Olm M.R."/>
            <person name="Firek B.A."/>
            <person name="Baker R."/>
            <person name="Thomas B.C."/>
            <person name="Morowitz M.J."/>
            <person name="Banfield J.F."/>
        </authorList>
    </citation>
    <scope>NUCLEOTIDE SEQUENCE [LARGE SCALE GENOMIC DNA]</scope>
    <source>
        <strain evidence="2">S2_005_002_R2_29</strain>
    </source>
</reference>
<dbReference type="Gene3D" id="2.60.40.3500">
    <property type="match status" value="1"/>
</dbReference>
<feature type="region of interest" description="Disordered" evidence="1">
    <location>
        <begin position="15"/>
        <end position="55"/>
    </location>
</feature>
<dbReference type="Proteomes" id="UP000249417">
    <property type="component" value="Unassembled WGS sequence"/>
</dbReference>
<comment type="caution">
    <text evidence="2">The sequence shown here is derived from an EMBL/GenBank/DDBJ whole genome shotgun (WGS) entry which is preliminary data.</text>
</comment>